<dbReference type="CDD" id="cd05251">
    <property type="entry name" value="NmrA_like_SDR_a"/>
    <property type="match status" value="1"/>
</dbReference>
<dbReference type="InterPro" id="IPR036291">
    <property type="entry name" value="NAD(P)-bd_dom_sf"/>
</dbReference>
<dbReference type="Gene3D" id="3.40.50.720">
    <property type="entry name" value="NAD(P)-binding Rossmann-like Domain"/>
    <property type="match status" value="1"/>
</dbReference>
<reference evidence="4 5" key="1">
    <citation type="submission" date="2018-05" db="EMBL/GenBank/DDBJ databases">
        <title>Draft genome sequence of Scytalidium lignicola DSM 105466, a ubiquitous saprotrophic fungus.</title>
        <authorList>
            <person name="Buettner E."/>
            <person name="Gebauer A.M."/>
            <person name="Hofrichter M."/>
            <person name="Liers C."/>
            <person name="Kellner H."/>
        </authorList>
    </citation>
    <scope>NUCLEOTIDE SEQUENCE [LARGE SCALE GENOMIC DNA]</scope>
    <source>
        <strain evidence="4 5">DSM 105466</strain>
    </source>
</reference>
<protein>
    <recommendedName>
        <fullName evidence="3">NmrA-like domain-containing protein</fullName>
    </recommendedName>
</protein>
<dbReference type="OrthoDB" id="9997102at2759"/>
<feature type="non-terminal residue" evidence="4">
    <location>
        <position position="305"/>
    </location>
</feature>
<dbReference type="InterPro" id="IPR051164">
    <property type="entry name" value="NmrA-like_oxidored"/>
</dbReference>
<evidence type="ECO:0000256" key="2">
    <source>
        <dbReference type="ARBA" id="ARBA00022857"/>
    </source>
</evidence>
<dbReference type="SUPFAM" id="SSF51735">
    <property type="entry name" value="NAD(P)-binding Rossmann-fold domains"/>
    <property type="match status" value="1"/>
</dbReference>
<dbReference type="Pfam" id="PF05368">
    <property type="entry name" value="NmrA"/>
    <property type="match status" value="1"/>
</dbReference>
<dbReference type="STRING" id="5539.A0A3E2HH59"/>
<dbReference type="InterPro" id="IPR008030">
    <property type="entry name" value="NmrA-like"/>
</dbReference>
<dbReference type="PANTHER" id="PTHR42748:SF7">
    <property type="entry name" value="NMRA LIKE REDOX SENSOR 1-RELATED"/>
    <property type="match status" value="1"/>
</dbReference>
<proteinExistence type="inferred from homology"/>
<dbReference type="Gene3D" id="3.90.25.10">
    <property type="entry name" value="UDP-galactose 4-epimerase, domain 1"/>
    <property type="match status" value="1"/>
</dbReference>
<dbReference type="AlphaFoldDB" id="A0A3E2HH59"/>
<evidence type="ECO:0000313" key="5">
    <source>
        <dbReference type="Proteomes" id="UP000258309"/>
    </source>
</evidence>
<dbReference type="GO" id="GO:0005634">
    <property type="term" value="C:nucleus"/>
    <property type="evidence" value="ECO:0007669"/>
    <property type="project" value="TreeGrafter"/>
</dbReference>
<dbReference type="PANTHER" id="PTHR42748">
    <property type="entry name" value="NITROGEN METABOLITE REPRESSION PROTEIN NMRA FAMILY MEMBER"/>
    <property type="match status" value="1"/>
</dbReference>
<dbReference type="Proteomes" id="UP000258309">
    <property type="component" value="Unassembled WGS sequence"/>
</dbReference>
<feature type="non-terminal residue" evidence="4">
    <location>
        <position position="1"/>
    </location>
</feature>
<dbReference type="OMA" id="MAPERYK"/>
<sequence length="305" mass="33325">MPSSILVTGATGNQGGAVIKALLNSPNFSSSDITIYALTRNPDSPGAKALVEKDSKAIRLLKGDLSDPVAIFKGAPDTINSVFCVTIPNFSGAEKEEVQSKAFIDAAVENGVEHFVLTSVDRHGADSDTNDTNVPHFKSKANVERHLKEKSTSSNISWTILRPVAFMENIQPGFMGTIFGTAWKIALPPTTKIQLISTEDIGYFGAQALLKPKEYHARAISLAGDELTFAEGDKVFREVTGKPIPTTFGFIVRFLLWAVNDVGEMFRWFADVGYAADVQALRQEYRGLRSFKDWVETSPFAPSHH</sequence>
<evidence type="ECO:0000259" key="3">
    <source>
        <dbReference type="Pfam" id="PF05368"/>
    </source>
</evidence>
<accession>A0A3E2HH59</accession>
<keyword evidence="2" id="KW-0521">NADP</keyword>
<gene>
    <name evidence="4" type="ORF">B7463_g3655</name>
</gene>
<name>A0A3E2HH59_SCYLI</name>
<comment type="similarity">
    <text evidence="1">Belongs to the NmrA-type oxidoreductase family.</text>
</comment>
<organism evidence="4 5">
    <name type="scientific">Scytalidium lignicola</name>
    <name type="common">Hyphomycete</name>
    <dbReference type="NCBI Taxonomy" id="5539"/>
    <lineage>
        <taxon>Eukaryota</taxon>
        <taxon>Fungi</taxon>
        <taxon>Dikarya</taxon>
        <taxon>Ascomycota</taxon>
        <taxon>Pezizomycotina</taxon>
        <taxon>Leotiomycetes</taxon>
        <taxon>Leotiomycetes incertae sedis</taxon>
        <taxon>Scytalidium</taxon>
    </lineage>
</organism>
<comment type="caution">
    <text evidence="4">The sequence shown here is derived from an EMBL/GenBank/DDBJ whole genome shotgun (WGS) entry which is preliminary data.</text>
</comment>
<keyword evidence="5" id="KW-1185">Reference proteome</keyword>
<evidence type="ECO:0000313" key="4">
    <source>
        <dbReference type="EMBL" id="RFU32665.1"/>
    </source>
</evidence>
<dbReference type="EMBL" id="NCSJ02000050">
    <property type="protein sequence ID" value="RFU32665.1"/>
    <property type="molecule type" value="Genomic_DNA"/>
</dbReference>
<evidence type="ECO:0000256" key="1">
    <source>
        <dbReference type="ARBA" id="ARBA00006328"/>
    </source>
</evidence>
<feature type="domain" description="NmrA-like" evidence="3">
    <location>
        <begin position="3"/>
        <end position="278"/>
    </location>
</feature>